<dbReference type="InterPro" id="IPR016181">
    <property type="entry name" value="Acyl_CoA_acyltransferase"/>
</dbReference>
<evidence type="ECO:0000256" key="6">
    <source>
        <dbReference type="PROSITE-ProRule" id="PRU00146"/>
    </source>
</evidence>
<dbReference type="PROSITE" id="PS51186">
    <property type="entry name" value="GNAT"/>
    <property type="match status" value="1"/>
</dbReference>
<dbReference type="InterPro" id="IPR056511">
    <property type="entry name" value="IDM1_C"/>
</dbReference>
<evidence type="ECO:0000256" key="4">
    <source>
        <dbReference type="ARBA" id="ARBA00022833"/>
    </source>
</evidence>
<dbReference type="InterPro" id="IPR001841">
    <property type="entry name" value="Znf_RING"/>
</dbReference>
<dbReference type="SUPFAM" id="SSF57903">
    <property type="entry name" value="FYVE/PHD zinc finger"/>
    <property type="match status" value="1"/>
</dbReference>
<feature type="domain" description="PHD-type" evidence="8">
    <location>
        <begin position="577"/>
        <end position="622"/>
    </location>
</feature>
<feature type="compositionally biased region" description="Polar residues" evidence="7">
    <location>
        <begin position="14"/>
        <end position="23"/>
    </location>
</feature>
<dbReference type="PANTHER" id="PTHR46309:SF12">
    <property type="entry name" value="GB|AAC80581.1"/>
    <property type="match status" value="1"/>
</dbReference>
<dbReference type="GO" id="GO:0005634">
    <property type="term" value="C:nucleus"/>
    <property type="evidence" value="ECO:0007669"/>
    <property type="project" value="UniProtKB-SubCell"/>
</dbReference>
<protein>
    <submittedName>
        <fullName evidence="10">Uncharacterized protein</fullName>
    </submittedName>
</protein>
<dbReference type="AlphaFoldDB" id="A0ABC8TP49"/>
<dbReference type="Proteomes" id="UP001642360">
    <property type="component" value="Unassembled WGS sequence"/>
</dbReference>
<dbReference type="InterPro" id="IPR032308">
    <property type="entry name" value="TDBD"/>
</dbReference>
<dbReference type="InterPro" id="IPR054292">
    <property type="entry name" value="DUF7028"/>
</dbReference>
<dbReference type="InterPro" id="IPR059153">
    <property type="entry name" value="NSD_PHD-1st"/>
</dbReference>
<dbReference type="InterPro" id="IPR011011">
    <property type="entry name" value="Znf_FYVE_PHD"/>
</dbReference>
<dbReference type="InterPro" id="IPR019787">
    <property type="entry name" value="Znf_PHD-finger"/>
</dbReference>
<feature type="region of interest" description="Disordered" evidence="7">
    <location>
        <begin position="14"/>
        <end position="42"/>
    </location>
</feature>
<keyword evidence="4" id="KW-0862">Zinc</keyword>
<dbReference type="PANTHER" id="PTHR46309">
    <property type="entry name" value="PHD FINGER PROTEIN 12"/>
    <property type="match status" value="1"/>
</dbReference>
<proteinExistence type="predicted"/>
<sequence>MIRGPLMEFLGSETKSSCIGDSSSMDEHSRISSNENSDGFSRIKSKKPITRKTIKHSTKRKRLEWLPAVPSLVPEPEFCPEAITEYTSKLDKSSSSLALKARKHLSYLGWKIEFVRDNDKPRLRYISHDGKCYLSLRQLCLNLRDTGSVLISQDDHSSSVPSCGGWVSSPLLSTKKPLPCKEEPVPPKANVVSHLNGVVVEPEYCPQAVEEYYLAGSEDKNGGRVLNRDVKIGGVSMILKAKKHLSAIGWSFHYVKKRGGRELRYCCPDGRVFYSLRTACKFCIDEGGHSSSDTKVHNSERRENINVSKEAMNQLAVEGSSTPGMESQGSLVAAERSLTPGVGMRGSLVAVEGSSPPRMEIEGSSVSEDAIPEKQATDSSCKRLSMELDELGNVKGIKKPEKRIKIGVLKSAFPFKQTITNGDSTLERKGKESKASIKQRHNMDGDFSAFVVPREVAVPSSSHHHTPRTVLSWLIDNNVVLPWAKVCYRGRKDGLPMAKGQITRDGINCSCCQKVFTLSKFEAHAGSTNHRPSANIFLEDGRSLQQCQLQLKLDNNQRSVMREPPEMKGTWHDSSNDYICSVCHEGGELILCDQCPSAFHTSCLGLKDVPDGDWFCPPCCCGICGKGRFNKDSERFTFNTVLSCDQCGHQYHIGCLRKKGIVKVYWSKKKNWFCTQKCEQVFLGLHRLLGKPVPVGEDNLTWTLMKYVESGGCGHGASDIEASMENYSKLNFALGVMHECFEPVKEPRTRRDLVEDVIFSRESELNRLNFRGFYTVVLERNDELITVATVRVFGEKVAEVPLVATRFKYRRLGMCRILMNELEKQLKELGVERLTLPAIPGVLNTWTSSFGFSRMTESQRLRLLDYTFLNFQGTTMCQKLLLENPSKRIRPSKRNQEQSS</sequence>
<keyword evidence="11" id="KW-1185">Reference proteome</keyword>
<dbReference type="Pfam" id="PF16135">
    <property type="entry name" value="TDBD"/>
    <property type="match status" value="1"/>
</dbReference>
<evidence type="ECO:0000256" key="2">
    <source>
        <dbReference type="ARBA" id="ARBA00022723"/>
    </source>
</evidence>
<dbReference type="GO" id="GO:0008270">
    <property type="term" value="F:zinc ion binding"/>
    <property type="evidence" value="ECO:0007669"/>
    <property type="project" value="UniProtKB-KW"/>
</dbReference>
<dbReference type="InterPro" id="IPR001965">
    <property type="entry name" value="Znf_PHD"/>
</dbReference>
<dbReference type="Gene3D" id="3.40.630.30">
    <property type="match status" value="1"/>
</dbReference>
<reference evidence="10 11" key="1">
    <citation type="submission" date="2024-02" db="EMBL/GenBank/DDBJ databases">
        <authorList>
            <person name="Vignale AGUSTIN F."/>
            <person name="Sosa J E."/>
            <person name="Modenutti C."/>
        </authorList>
    </citation>
    <scope>NUCLEOTIDE SEQUENCE [LARGE SCALE GENOMIC DNA]</scope>
</reference>
<dbReference type="SMART" id="SM00184">
    <property type="entry name" value="RING"/>
    <property type="match status" value="2"/>
</dbReference>
<comment type="subcellular location">
    <subcellularLocation>
        <location evidence="1">Nucleus</location>
    </subcellularLocation>
</comment>
<keyword evidence="5" id="KW-0539">Nucleus</keyword>
<dbReference type="Pfam" id="PF23011">
    <property type="entry name" value="PHD-1st_NSD"/>
    <property type="match status" value="1"/>
</dbReference>
<gene>
    <name evidence="10" type="ORF">ILEXP_LOCUS39301</name>
</gene>
<dbReference type="Pfam" id="PF23209">
    <property type="entry name" value="IDM1_C"/>
    <property type="match status" value="1"/>
</dbReference>
<organism evidence="10 11">
    <name type="scientific">Ilex paraguariensis</name>
    <name type="common">yerba mate</name>
    <dbReference type="NCBI Taxonomy" id="185542"/>
    <lineage>
        <taxon>Eukaryota</taxon>
        <taxon>Viridiplantae</taxon>
        <taxon>Streptophyta</taxon>
        <taxon>Embryophyta</taxon>
        <taxon>Tracheophyta</taxon>
        <taxon>Spermatophyta</taxon>
        <taxon>Magnoliopsida</taxon>
        <taxon>eudicotyledons</taxon>
        <taxon>Gunneridae</taxon>
        <taxon>Pentapetalae</taxon>
        <taxon>asterids</taxon>
        <taxon>campanulids</taxon>
        <taxon>Aquifoliales</taxon>
        <taxon>Aquifoliaceae</taxon>
        <taxon>Ilex</taxon>
    </lineage>
</organism>
<dbReference type="CDD" id="cd04301">
    <property type="entry name" value="NAT_SF"/>
    <property type="match status" value="1"/>
</dbReference>
<evidence type="ECO:0000259" key="9">
    <source>
        <dbReference type="PROSITE" id="PS51186"/>
    </source>
</evidence>
<dbReference type="EMBL" id="CAUOFW020005377">
    <property type="protein sequence ID" value="CAK9169827.1"/>
    <property type="molecule type" value="Genomic_DNA"/>
</dbReference>
<keyword evidence="2" id="KW-0479">Metal-binding</keyword>
<keyword evidence="3 6" id="KW-0863">Zinc-finger</keyword>
<dbReference type="InterPro" id="IPR013083">
    <property type="entry name" value="Znf_RING/FYVE/PHD"/>
</dbReference>
<feature type="domain" description="N-acetyltransferase" evidence="9">
    <location>
        <begin position="718"/>
        <end position="881"/>
    </location>
</feature>
<evidence type="ECO:0000313" key="11">
    <source>
        <dbReference type="Proteomes" id="UP001642360"/>
    </source>
</evidence>
<dbReference type="InterPro" id="IPR000182">
    <property type="entry name" value="GNAT_dom"/>
</dbReference>
<dbReference type="PROSITE" id="PS50016">
    <property type="entry name" value="ZF_PHD_2"/>
    <property type="match status" value="1"/>
</dbReference>
<evidence type="ECO:0000256" key="5">
    <source>
        <dbReference type="ARBA" id="ARBA00023242"/>
    </source>
</evidence>
<dbReference type="SMART" id="SM00249">
    <property type="entry name" value="PHD"/>
    <property type="match status" value="2"/>
</dbReference>
<evidence type="ECO:0000313" key="10">
    <source>
        <dbReference type="EMBL" id="CAK9169827.1"/>
    </source>
</evidence>
<evidence type="ECO:0000256" key="7">
    <source>
        <dbReference type="SAM" id="MobiDB-lite"/>
    </source>
</evidence>
<dbReference type="SUPFAM" id="SSF55729">
    <property type="entry name" value="Acyl-CoA N-acyltransferases (Nat)"/>
    <property type="match status" value="1"/>
</dbReference>
<dbReference type="InterPro" id="IPR042163">
    <property type="entry name" value="PHF12"/>
</dbReference>
<evidence type="ECO:0000256" key="1">
    <source>
        <dbReference type="ARBA" id="ARBA00004123"/>
    </source>
</evidence>
<evidence type="ECO:0000256" key="3">
    <source>
        <dbReference type="ARBA" id="ARBA00022771"/>
    </source>
</evidence>
<accession>A0ABC8TP49</accession>
<dbReference type="Gene3D" id="3.30.40.10">
    <property type="entry name" value="Zinc/RING finger domain, C3HC4 (zinc finger)"/>
    <property type="match status" value="2"/>
</dbReference>
<comment type="caution">
    <text evidence="10">The sequence shown here is derived from an EMBL/GenBank/DDBJ whole genome shotgun (WGS) entry which is preliminary data.</text>
</comment>
<evidence type="ECO:0000259" key="8">
    <source>
        <dbReference type="PROSITE" id="PS50016"/>
    </source>
</evidence>
<name>A0ABC8TP49_9AQUA</name>
<dbReference type="Pfam" id="PF22970">
    <property type="entry name" value="DUF7028"/>
    <property type="match status" value="2"/>
</dbReference>